<comment type="caution">
    <text evidence="2">The sequence shown here is derived from an EMBL/GenBank/DDBJ whole genome shotgun (WGS) entry which is preliminary data.</text>
</comment>
<dbReference type="EMBL" id="JAENIL010000020">
    <property type="protein sequence ID" value="MBK1877651.1"/>
    <property type="molecule type" value="Genomic_DNA"/>
</dbReference>
<keyword evidence="3" id="KW-1185">Reference proteome</keyword>
<dbReference type="Gene3D" id="3.20.20.80">
    <property type="entry name" value="Glycosidases"/>
    <property type="match status" value="1"/>
</dbReference>
<dbReference type="InterPro" id="IPR013738">
    <property type="entry name" value="Beta_galactosidase_Trimer"/>
</dbReference>
<dbReference type="InterPro" id="IPR017853">
    <property type="entry name" value="GH"/>
</dbReference>
<dbReference type="InterPro" id="IPR029062">
    <property type="entry name" value="Class_I_gatase-like"/>
</dbReference>
<dbReference type="AlphaFoldDB" id="A0A934RZC7"/>
<evidence type="ECO:0000313" key="3">
    <source>
        <dbReference type="Proteomes" id="UP000617628"/>
    </source>
</evidence>
<name>A0A934RZC7_9BACT</name>
<dbReference type="CDD" id="cd03143">
    <property type="entry name" value="A4_beta-galactosidase_middle_domain"/>
    <property type="match status" value="1"/>
</dbReference>
<dbReference type="RefSeq" id="WP_200355865.1">
    <property type="nucleotide sequence ID" value="NZ_JAENIL010000020.1"/>
</dbReference>
<organism evidence="2 3">
    <name type="scientific">Pelagicoccus mobilis</name>
    <dbReference type="NCBI Taxonomy" id="415221"/>
    <lineage>
        <taxon>Bacteria</taxon>
        <taxon>Pseudomonadati</taxon>
        <taxon>Verrucomicrobiota</taxon>
        <taxon>Opitutia</taxon>
        <taxon>Puniceicoccales</taxon>
        <taxon>Pelagicoccaceae</taxon>
        <taxon>Pelagicoccus</taxon>
    </lineage>
</organism>
<dbReference type="Proteomes" id="UP000617628">
    <property type="component" value="Unassembled WGS sequence"/>
</dbReference>
<proteinExistence type="predicted"/>
<feature type="domain" description="Beta-galactosidase trimerisation" evidence="1">
    <location>
        <begin position="384"/>
        <end position="450"/>
    </location>
</feature>
<dbReference type="Gene3D" id="3.40.50.880">
    <property type="match status" value="1"/>
</dbReference>
<dbReference type="GO" id="GO:0004565">
    <property type="term" value="F:beta-galactosidase activity"/>
    <property type="evidence" value="ECO:0007669"/>
    <property type="project" value="InterPro"/>
</dbReference>
<reference evidence="2" key="1">
    <citation type="submission" date="2021-01" db="EMBL/GenBank/DDBJ databases">
        <title>Modified the classification status of verrucomicrobia.</title>
        <authorList>
            <person name="Feng X."/>
        </authorList>
    </citation>
    <scope>NUCLEOTIDE SEQUENCE</scope>
    <source>
        <strain evidence="2">KCTC 13126</strain>
    </source>
</reference>
<gene>
    <name evidence="2" type="ORF">JIN87_12305</name>
</gene>
<evidence type="ECO:0000313" key="2">
    <source>
        <dbReference type="EMBL" id="MBK1877651.1"/>
    </source>
</evidence>
<protein>
    <submittedName>
        <fullName evidence="2">Alpha-L-fucosidase</fullName>
    </submittedName>
</protein>
<dbReference type="SUPFAM" id="SSF51445">
    <property type="entry name" value="(Trans)glycosidases"/>
    <property type="match status" value="1"/>
</dbReference>
<dbReference type="Pfam" id="PF08532">
    <property type="entry name" value="Glyco_hydro_42M"/>
    <property type="match status" value="1"/>
</dbReference>
<evidence type="ECO:0000259" key="1">
    <source>
        <dbReference type="Pfam" id="PF08532"/>
    </source>
</evidence>
<dbReference type="GO" id="GO:0005975">
    <property type="term" value="P:carbohydrate metabolic process"/>
    <property type="evidence" value="ECO:0007669"/>
    <property type="project" value="InterPro"/>
</dbReference>
<accession>A0A934RZC7</accession>
<dbReference type="Pfam" id="PF14871">
    <property type="entry name" value="GHL6"/>
    <property type="match status" value="1"/>
</dbReference>
<sequence length="681" mass="75930">MVNQISNKQSPSSSDQFILPTRQIHLDFHTSEHIEGIAAGFDPDQFADTLAKAHVNSVTLFAKCHHGWCYYPTELGQVHPHLQRPDLLGDMIEACKKRGIQTPIYLTVQWDELTARTHPEWKVVSSTGGTGQPAPTWSPVSLANQELVDHICDLGREIVQRYNPPGIFADILIDWEDTSSGARTRMAKLGLDPENKLDRVKNDRGIVMDFCEAFAKATKAVDPAVRLFFNSGHIYKNERERYTHFDHLEIESLPTGGWGYDHFPLSARYATSLGKPYLGMSGKFHNWWGDFGGFKQAAALEYECCLMAALGASCSIGDQLHPSGRIDQSTYASIEPAYKRIETLEPYLAGAAPVSQIAIYSSEAHFSRGPKNADDLHDAGCSRMLLESHLMFDVIDEHCDFERYELIILPDRITFEAGPLLEKFQGYLKQGGKLILSGTSGMDTEGKQFLLDFPVTVNGPSEFDQEFCRASQELDERLPQSPFIIYERCMNVSSSEATSLASIHEPYFNRRPEHFCSHQQTPYKPETSEGRSGILHHGNIIYFANPICQEYRNFGQPLSKYAFIGAIKKLIGTPEATCNLPSTGRLSLMRQAAASRLVLHLLYAQPQSRGGTIIGAHGPTNIEIIEDIAPIADVTASISLKSKPGRVYSAYSQEELPHNFKDGQLTVNISKLHIHEAVVIE</sequence>
<dbReference type="InterPro" id="IPR028212">
    <property type="entry name" value="GHL6"/>
</dbReference>